<sequence>MADRIDSARSILGETGMNQRGAGRFKPRSAGSQPKGEVQALRYCLTEPVTLFPTAPNASIDAMAMRQNLKETGKAESADNGARA</sequence>
<dbReference type="Proteomes" id="UP001176471">
    <property type="component" value="Unassembled WGS sequence"/>
</dbReference>
<reference evidence="2" key="1">
    <citation type="submission" date="2023-07" db="EMBL/GenBank/DDBJ databases">
        <title>Bacterial whole genome sequence for Sphingobium sp. HBC34.</title>
        <authorList>
            <person name="Le V."/>
            <person name="Ko S.-R."/>
            <person name="Ahn C.-Y."/>
            <person name="Oh H.-M."/>
        </authorList>
    </citation>
    <scope>NUCLEOTIDE SEQUENCE</scope>
    <source>
        <strain evidence="2">HBC34</strain>
    </source>
</reference>
<dbReference type="EMBL" id="JAUQOM010000002">
    <property type="protein sequence ID" value="MDO7835078.1"/>
    <property type="molecule type" value="Genomic_DNA"/>
</dbReference>
<name>A0ABT8ZKM8_9SPHN</name>
<organism evidence="2 3">
    <name type="scientific">Sphingobium cyanobacteriorum</name>
    <dbReference type="NCBI Taxonomy" id="3063954"/>
    <lineage>
        <taxon>Bacteria</taxon>
        <taxon>Pseudomonadati</taxon>
        <taxon>Pseudomonadota</taxon>
        <taxon>Alphaproteobacteria</taxon>
        <taxon>Sphingomonadales</taxon>
        <taxon>Sphingomonadaceae</taxon>
        <taxon>Sphingobium</taxon>
    </lineage>
</organism>
<comment type="caution">
    <text evidence="2">The sequence shown here is derived from an EMBL/GenBank/DDBJ whole genome shotgun (WGS) entry which is preliminary data.</text>
</comment>
<proteinExistence type="predicted"/>
<protein>
    <recommendedName>
        <fullName evidence="4">Transposase</fullName>
    </recommendedName>
</protein>
<gene>
    <name evidence="2" type="ORF">Q4610_08445</name>
</gene>
<evidence type="ECO:0000256" key="1">
    <source>
        <dbReference type="SAM" id="MobiDB-lite"/>
    </source>
</evidence>
<dbReference type="RefSeq" id="WP_304535530.1">
    <property type="nucleotide sequence ID" value="NZ_JAUQOM010000002.1"/>
</dbReference>
<evidence type="ECO:0000313" key="2">
    <source>
        <dbReference type="EMBL" id="MDO7835078.1"/>
    </source>
</evidence>
<feature type="region of interest" description="Disordered" evidence="1">
    <location>
        <begin position="1"/>
        <end position="34"/>
    </location>
</feature>
<evidence type="ECO:0000313" key="3">
    <source>
        <dbReference type="Proteomes" id="UP001176471"/>
    </source>
</evidence>
<accession>A0ABT8ZKM8</accession>
<evidence type="ECO:0008006" key="4">
    <source>
        <dbReference type="Google" id="ProtNLM"/>
    </source>
</evidence>
<keyword evidence="3" id="KW-1185">Reference proteome</keyword>